<name>A0A8S2ZHC2_9BILA</name>
<reference evidence="1" key="1">
    <citation type="submission" date="2021-02" db="EMBL/GenBank/DDBJ databases">
        <authorList>
            <person name="Nowell W R."/>
        </authorList>
    </citation>
    <scope>NUCLEOTIDE SEQUENCE</scope>
</reference>
<dbReference type="AlphaFoldDB" id="A0A8S2ZHC2"/>
<feature type="non-terminal residue" evidence="1">
    <location>
        <position position="79"/>
    </location>
</feature>
<dbReference type="Proteomes" id="UP000676336">
    <property type="component" value="Unassembled WGS sequence"/>
</dbReference>
<organism evidence="1 2">
    <name type="scientific">Rotaria magnacalcarata</name>
    <dbReference type="NCBI Taxonomy" id="392030"/>
    <lineage>
        <taxon>Eukaryota</taxon>
        <taxon>Metazoa</taxon>
        <taxon>Spiralia</taxon>
        <taxon>Gnathifera</taxon>
        <taxon>Rotifera</taxon>
        <taxon>Eurotatoria</taxon>
        <taxon>Bdelloidea</taxon>
        <taxon>Philodinida</taxon>
        <taxon>Philodinidae</taxon>
        <taxon>Rotaria</taxon>
    </lineage>
</organism>
<evidence type="ECO:0000313" key="2">
    <source>
        <dbReference type="Proteomes" id="UP000676336"/>
    </source>
</evidence>
<accession>A0A8S2ZHC2</accession>
<comment type="caution">
    <text evidence="1">The sequence shown here is derived from an EMBL/GenBank/DDBJ whole genome shotgun (WGS) entry which is preliminary data.</text>
</comment>
<protein>
    <submittedName>
        <fullName evidence="1">Uncharacterized protein</fullName>
    </submittedName>
</protein>
<sequence length="79" mass="9072">MGQRQHTAINIDRNSIPTSTLSTTLPYHLSNSSTEQQIYMPEVTIMKRLHDLKRDITCIEWFNDHIIIGTAQSQVAVFD</sequence>
<proteinExistence type="predicted"/>
<evidence type="ECO:0000313" key="1">
    <source>
        <dbReference type="EMBL" id="CAF4613111.1"/>
    </source>
</evidence>
<gene>
    <name evidence="1" type="ORF">SMN809_LOCUS39565</name>
</gene>
<dbReference type="EMBL" id="CAJOBI010106623">
    <property type="protein sequence ID" value="CAF4613111.1"/>
    <property type="molecule type" value="Genomic_DNA"/>
</dbReference>